<dbReference type="Gene3D" id="3.40.50.300">
    <property type="entry name" value="P-loop containing nucleotide triphosphate hydrolases"/>
    <property type="match status" value="1"/>
</dbReference>
<protein>
    <submittedName>
        <fullName evidence="1">Kinase</fullName>
    </submittedName>
</protein>
<comment type="caution">
    <text evidence="1">The sequence shown here is derived from an EMBL/GenBank/DDBJ whole genome shotgun (WGS) entry which is preliminary data.</text>
</comment>
<keyword evidence="1" id="KW-0808">Transferase</keyword>
<reference evidence="1 2" key="1">
    <citation type="submission" date="2024-01" db="EMBL/GenBank/DDBJ databases">
        <title>Genome insights into Plantactinospora sonchi sp. nov.</title>
        <authorList>
            <person name="Wang L."/>
        </authorList>
    </citation>
    <scope>NUCLEOTIDE SEQUENCE [LARGE SCALE GENOMIC DNA]</scope>
    <source>
        <strain evidence="1 2">NEAU-QY2</strain>
    </source>
</reference>
<dbReference type="NCBIfam" id="NF005252">
    <property type="entry name" value="PRK06762.1-3"/>
    <property type="match status" value="1"/>
</dbReference>
<proteinExistence type="predicted"/>
<name>A0ABU7RUH2_9ACTN</name>
<dbReference type="SUPFAM" id="SSF52540">
    <property type="entry name" value="P-loop containing nucleoside triphosphate hydrolases"/>
    <property type="match status" value="1"/>
</dbReference>
<keyword evidence="2" id="KW-1185">Reference proteome</keyword>
<keyword evidence="1" id="KW-0418">Kinase</keyword>
<evidence type="ECO:0000313" key="1">
    <source>
        <dbReference type="EMBL" id="MEE6260155.1"/>
    </source>
</evidence>
<dbReference type="Pfam" id="PF13671">
    <property type="entry name" value="AAA_33"/>
    <property type="match status" value="1"/>
</dbReference>
<evidence type="ECO:0000313" key="2">
    <source>
        <dbReference type="Proteomes" id="UP001332243"/>
    </source>
</evidence>
<dbReference type="Proteomes" id="UP001332243">
    <property type="component" value="Unassembled WGS sequence"/>
</dbReference>
<sequence>MTVDAVVGSSETKLLVIRGNSGSGKSSIAREVRQRHGRGMALVEQDYLRRVVLRERDVDGGLAPELISQTVRLALRHGYHVVLEGIFISHRYGPMISALRRDHRGDTHVFYLDVSLEETLRRHTLRPQASEFTAEDMRGWYRPRDLLGLPDEMVVPESSSLGETVAFIQYTAGLVAPSPAAG</sequence>
<dbReference type="InterPro" id="IPR027417">
    <property type="entry name" value="P-loop_NTPase"/>
</dbReference>
<gene>
    <name evidence="1" type="ORF">V1633_16820</name>
</gene>
<organism evidence="1 2">
    <name type="scientific">Plantactinospora sonchi</name>
    <dbReference type="NCBI Taxonomy" id="1544735"/>
    <lineage>
        <taxon>Bacteria</taxon>
        <taxon>Bacillati</taxon>
        <taxon>Actinomycetota</taxon>
        <taxon>Actinomycetes</taxon>
        <taxon>Micromonosporales</taxon>
        <taxon>Micromonosporaceae</taxon>
        <taxon>Plantactinospora</taxon>
    </lineage>
</organism>
<accession>A0ABU7RUH2</accession>
<dbReference type="GO" id="GO:0016301">
    <property type="term" value="F:kinase activity"/>
    <property type="evidence" value="ECO:0007669"/>
    <property type="project" value="UniProtKB-KW"/>
</dbReference>
<dbReference type="EMBL" id="JAZGQK010000013">
    <property type="protein sequence ID" value="MEE6260155.1"/>
    <property type="molecule type" value="Genomic_DNA"/>
</dbReference>